<protein>
    <recommendedName>
        <fullName evidence="3">MULE transposase domain-containing protein</fullName>
    </recommendedName>
</protein>
<name>A0A371GLG8_MUCPR</name>
<evidence type="ECO:0000313" key="1">
    <source>
        <dbReference type="EMBL" id="RDX91412.1"/>
    </source>
</evidence>
<keyword evidence="2" id="KW-1185">Reference proteome</keyword>
<dbReference type="AlphaFoldDB" id="A0A371GLG8"/>
<reference evidence="1" key="1">
    <citation type="submission" date="2018-05" db="EMBL/GenBank/DDBJ databases">
        <title>Draft genome of Mucuna pruriens seed.</title>
        <authorList>
            <person name="Nnadi N.E."/>
            <person name="Vos R."/>
            <person name="Hasami M.H."/>
            <person name="Devisetty U.K."/>
            <person name="Aguiy J.C."/>
        </authorList>
    </citation>
    <scope>NUCLEOTIDE SEQUENCE [LARGE SCALE GENOMIC DNA]</scope>
    <source>
        <strain evidence="1">JCA_2017</strain>
    </source>
</reference>
<organism evidence="1 2">
    <name type="scientific">Mucuna pruriens</name>
    <name type="common">Velvet bean</name>
    <name type="synonym">Dolichos pruriens</name>
    <dbReference type="NCBI Taxonomy" id="157652"/>
    <lineage>
        <taxon>Eukaryota</taxon>
        <taxon>Viridiplantae</taxon>
        <taxon>Streptophyta</taxon>
        <taxon>Embryophyta</taxon>
        <taxon>Tracheophyta</taxon>
        <taxon>Spermatophyta</taxon>
        <taxon>Magnoliopsida</taxon>
        <taxon>eudicotyledons</taxon>
        <taxon>Gunneridae</taxon>
        <taxon>Pentapetalae</taxon>
        <taxon>rosids</taxon>
        <taxon>fabids</taxon>
        <taxon>Fabales</taxon>
        <taxon>Fabaceae</taxon>
        <taxon>Papilionoideae</taxon>
        <taxon>50 kb inversion clade</taxon>
        <taxon>NPAAA clade</taxon>
        <taxon>indigoferoid/millettioid clade</taxon>
        <taxon>Phaseoleae</taxon>
        <taxon>Mucuna</taxon>
    </lineage>
</organism>
<dbReference type="EMBL" id="QJKJ01005131">
    <property type="protein sequence ID" value="RDX91412.1"/>
    <property type="molecule type" value="Genomic_DNA"/>
</dbReference>
<dbReference type="OrthoDB" id="1435110at2759"/>
<comment type="caution">
    <text evidence="1">The sequence shown here is derived from an EMBL/GenBank/DDBJ whole genome shotgun (WGS) entry which is preliminary data.</text>
</comment>
<dbReference type="Proteomes" id="UP000257109">
    <property type="component" value="Unassembled WGS sequence"/>
</dbReference>
<accession>A0A371GLG8</accession>
<feature type="non-terminal residue" evidence="1">
    <location>
        <position position="1"/>
    </location>
</feature>
<proteinExistence type="predicted"/>
<dbReference type="PANTHER" id="PTHR31973">
    <property type="entry name" value="POLYPROTEIN, PUTATIVE-RELATED"/>
    <property type="match status" value="1"/>
</dbReference>
<gene>
    <name evidence="1" type="ORF">CR513_26621</name>
</gene>
<sequence>MQERNWKGVLHNNMLNCVIIVRRLGDLIQVQGFLCLLTNKIKMKIQSPFGGILLVAVARDPNDQYFPLIVVVEYENKDSWSWFLTNFLDHIGRDRSLFFTNKRYAHICLFDNFLIHKSMFANILCFFIEQELFPIIHELLEVCEHRTCVKHAYANMKKHYGSGSVPRDRMLVACKVTYYATWEKRMVGLKVVSKEAHD</sequence>
<evidence type="ECO:0000313" key="2">
    <source>
        <dbReference type="Proteomes" id="UP000257109"/>
    </source>
</evidence>
<dbReference type="PANTHER" id="PTHR31973:SF187">
    <property type="entry name" value="MUTATOR TRANSPOSASE MUDRA PROTEIN"/>
    <property type="match status" value="1"/>
</dbReference>
<evidence type="ECO:0008006" key="3">
    <source>
        <dbReference type="Google" id="ProtNLM"/>
    </source>
</evidence>